<feature type="region of interest" description="Disordered" evidence="1">
    <location>
        <begin position="1"/>
        <end position="20"/>
    </location>
</feature>
<dbReference type="EMBL" id="JAAIUW010000006">
    <property type="protein sequence ID" value="KAF7825707.1"/>
    <property type="molecule type" value="Genomic_DNA"/>
</dbReference>
<dbReference type="Proteomes" id="UP000634136">
    <property type="component" value="Unassembled WGS sequence"/>
</dbReference>
<organism evidence="2 3">
    <name type="scientific">Senna tora</name>
    <dbReference type="NCBI Taxonomy" id="362788"/>
    <lineage>
        <taxon>Eukaryota</taxon>
        <taxon>Viridiplantae</taxon>
        <taxon>Streptophyta</taxon>
        <taxon>Embryophyta</taxon>
        <taxon>Tracheophyta</taxon>
        <taxon>Spermatophyta</taxon>
        <taxon>Magnoliopsida</taxon>
        <taxon>eudicotyledons</taxon>
        <taxon>Gunneridae</taxon>
        <taxon>Pentapetalae</taxon>
        <taxon>rosids</taxon>
        <taxon>fabids</taxon>
        <taxon>Fabales</taxon>
        <taxon>Fabaceae</taxon>
        <taxon>Caesalpinioideae</taxon>
        <taxon>Cassia clade</taxon>
        <taxon>Senna</taxon>
    </lineage>
</organism>
<evidence type="ECO:0000313" key="3">
    <source>
        <dbReference type="Proteomes" id="UP000634136"/>
    </source>
</evidence>
<sequence length="80" mass="9199">MEPKKKDSTPKPSESKGWEVPGKRVAYSHWKVKIFTCEGSNARRELELYSEVPERIRRVGHGKGKQLKSRRAGLSVSDRF</sequence>
<evidence type="ECO:0000313" key="2">
    <source>
        <dbReference type="EMBL" id="KAF7825707.1"/>
    </source>
</evidence>
<feature type="compositionally biased region" description="Basic residues" evidence="1">
    <location>
        <begin position="59"/>
        <end position="71"/>
    </location>
</feature>
<protein>
    <submittedName>
        <fullName evidence="2">Uncharacterized protein</fullName>
    </submittedName>
</protein>
<keyword evidence="3" id="KW-1185">Reference proteome</keyword>
<reference evidence="2" key="1">
    <citation type="submission" date="2020-09" db="EMBL/GenBank/DDBJ databases">
        <title>Genome-Enabled Discovery of Anthraquinone Biosynthesis in Senna tora.</title>
        <authorList>
            <person name="Kang S.-H."/>
            <person name="Pandey R.P."/>
            <person name="Lee C.-M."/>
            <person name="Sim J.-S."/>
            <person name="Jeong J.-T."/>
            <person name="Choi B.-S."/>
            <person name="Jung M."/>
            <person name="Ginzburg D."/>
            <person name="Zhao K."/>
            <person name="Won S.Y."/>
            <person name="Oh T.-J."/>
            <person name="Yu Y."/>
            <person name="Kim N.-H."/>
            <person name="Lee O.R."/>
            <person name="Lee T.-H."/>
            <person name="Bashyal P."/>
            <person name="Kim T.-S."/>
            <person name="Lee W.-H."/>
            <person name="Kawkins C."/>
            <person name="Kim C.-K."/>
            <person name="Kim J.S."/>
            <person name="Ahn B.O."/>
            <person name="Rhee S.Y."/>
            <person name="Sohng J.K."/>
        </authorList>
    </citation>
    <scope>NUCLEOTIDE SEQUENCE</scope>
    <source>
        <tissue evidence="2">Leaf</tissue>
    </source>
</reference>
<gene>
    <name evidence="2" type="ORF">G2W53_016871</name>
</gene>
<comment type="caution">
    <text evidence="2">The sequence shown here is derived from an EMBL/GenBank/DDBJ whole genome shotgun (WGS) entry which is preliminary data.</text>
</comment>
<name>A0A834TPX5_9FABA</name>
<feature type="region of interest" description="Disordered" evidence="1">
    <location>
        <begin position="59"/>
        <end position="80"/>
    </location>
</feature>
<accession>A0A834TPX5</accession>
<feature type="compositionally biased region" description="Basic and acidic residues" evidence="1">
    <location>
        <begin position="1"/>
        <end position="17"/>
    </location>
</feature>
<proteinExistence type="predicted"/>
<dbReference type="AlphaFoldDB" id="A0A834TPX5"/>
<evidence type="ECO:0000256" key="1">
    <source>
        <dbReference type="SAM" id="MobiDB-lite"/>
    </source>
</evidence>